<dbReference type="EMBL" id="CP064942">
    <property type="protein sequence ID" value="QPH54146.1"/>
    <property type="molecule type" value="Genomic_DNA"/>
</dbReference>
<keyword evidence="2" id="KW-1185">Reference proteome</keyword>
<dbReference type="Pfam" id="PF07277">
    <property type="entry name" value="SapC"/>
    <property type="match status" value="1"/>
</dbReference>
<name>A0A7S9LS61_9RHOB</name>
<evidence type="ECO:0000313" key="1">
    <source>
        <dbReference type="EMBL" id="QPH54146.1"/>
    </source>
</evidence>
<sequence>MTSQRLIPVNASFAGRRWPRFTTYRFARRLLGSPIGLSEISLVASYAPFVFKRIAGRVTPYMLFSLDGGRNVFVDERGRWRGPYVPAALRSYPFAMTEDPKEDDLLVDEQSAIAPPDARDVSVPYYDVTGEMSEETRKVRRFLLERKADMQRTRRVVDMIVDSGLLIPFKYEKLTRSDRSQIFILNQKLLAVSPRRYLPHLPADTTLQALVHAHAISLIQIGRLQALHVAQQRPPDPSTTALDGFLEALQEAQWRD</sequence>
<dbReference type="AlphaFoldDB" id="A0A7S9LS61"/>
<accession>A0A7S9LS61</accession>
<reference evidence="1 2" key="1">
    <citation type="submission" date="2020-11" db="EMBL/GenBank/DDBJ databases">
        <title>Description of Pontivivens ytuae sp. nov. isolated from deep sea sediment of Mariana Trench.</title>
        <authorList>
            <person name="Wang Z."/>
            <person name="Sun Q.-L."/>
            <person name="Xu X.-D."/>
            <person name="Tang Y.-Z."/>
            <person name="Zhang J."/>
        </authorList>
    </citation>
    <scope>NUCLEOTIDE SEQUENCE [LARGE SCALE GENOMIC DNA]</scope>
    <source>
        <strain evidence="1 2">MT2928</strain>
    </source>
</reference>
<evidence type="ECO:0000313" key="2">
    <source>
        <dbReference type="Proteomes" id="UP000594800"/>
    </source>
</evidence>
<proteinExistence type="predicted"/>
<gene>
    <name evidence="1" type="ORF">I0K15_20640</name>
</gene>
<dbReference type="Proteomes" id="UP000594800">
    <property type="component" value="Chromosome"/>
</dbReference>
<dbReference type="InterPro" id="IPR010836">
    <property type="entry name" value="SapC"/>
</dbReference>
<organism evidence="1 2">
    <name type="scientific">Pontivivens ytuae</name>
    <dbReference type="NCBI Taxonomy" id="2789856"/>
    <lineage>
        <taxon>Bacteria</taxon>
        <taxon>Pseudomonadati</taxon>
        <taxon>Pseudomonadota</taxon>
        <taxon>Alphaproteobacteria</taxon>
        <taxon>Rhodobacterales</taxon>
        <taxon>Paracoccaceae</taxon>
        <taxon>Pontivivens</taxon>
    </lineage>
</organism>
<dbReference type="KEGG" id="poz:I0K15_20640"/>
<protein>
    <submittedName>
        <fullName evidence="1">SapC family protein</fullName>
    </submittedName>
</protein>